<dbReference type="EMBL" id="JBHTCJ010000009">
    <property type="protein sequence ID" value="MFC7343242.1"/>
    <property type="molecule type" value="Genomic_DNA"/>
</dbReference>
<reference evidence="3" key="1">
    <citation type="journal article" date="2019" name="Int. J. Syst. Evol. Microbiol.">
        <title>The Global Catalogue of Microorganisms (GCM) 10K type strain sequencing project: providing services to taxonomists for standard genome sequencing and annotation.</title>
        <authorList>
            <consortium name="The Broad Institute Genomics Platform"/>
            <consortium name="The Broad Institute Genome Sequencing Center for Infectious Disease"/>
            <person name="Wu L."/>
            <person name="Ma J."/>
        </authorList>
    </citation>
    <scope>NUCLEOTIDE SEQUENCE [LARGE SCALE GENOMIC DNA]</scope>
    <source>
        <strain evidence="3">WLHS5</strain>
    </source>
</reference>
<protein>
    <submittedName>
        <fullName evidence="2">Uncharacterized protein</fullName>
    </submittedName>
</protein>
<name>A0ABW2LLV2_9PSEU</name>
<proteinExistence type="predicted"/>
<feature type="region of interest" description="Disordered" evidence="1">
    <location>
        <begin position="226"/>
        <end position="246"/>
    </location>
</feature>
<dbReference type="Proteomes" id="UP001596504">
    <property type="component" value="Unassembled WGS sequence"/>
</dbReference>
<organism evidence="2 3">
    <name type="scientific">Saccharopolyspora griseoalba</name>
    <dbReference type="NCBI Taxonomy" id="1431848"/>
    <lineage>
        <taxon>Bacteria</taxon>
        <taxon>Bacillati</taxon>
        <taxon>Actinomycetota</taxon>
        <taxon>Actinomycetes</taxon>
        <taxon>Pseudonocardiales</taxon>
        <taxon>Pseudonocardiaceae</taxon>
        <taxon>Saccharopolyspora</taxon>
    </lineage>
</organism>
<dbReference type="RefSeq" id="WP_380669953.1">
    <property type="nucleotide sequence ID" value="NZ_JBHTCJ010000009.1"/>
</dbReference>
<comment type="caution">
    <text evidence="2">The sequence shown here is derived from an EMBL/GenBank/DDBJ whole genome shotgun (WGS) entry which is preliminary data.</text>
</comment>
<feature type="compositionally biased region" description="Basic and acidic residues" evidence="1">
    <location>
        <begin position="237"/>
        <end position="246"/>
    </location>
</feature>
<feature type="region of interest" description="Disordered" evidence="1">
    <location>
        <begin position="154"/>
        <end position="192"/>
    </location>
</feature>
<evidence type="ECO:0000256" key="1">
    <source>
        <dbReference type="SAM" id="MobiDB-lite"/>
    </source>
</evidence>
<gene>
    <name evidence="2" type="ORF">ACFQRI_17720</name>
</gene>
<evidence type="ECO:0000313" key="3">
    <source>
        <dbReference type="Proteomes" id="UP001596504"/>
    </source>
</evidence>
<sequence length="246" mass="27823">MTTTTNSFVPPYNLTWRAFLSSLDRMAADEDLPSVIDRSYLNWMPGNVQTNYLALCRQFGLVDSGDAPTALMRNIVYHNDSRPTVIAQLIHEHYAPILELNPNSTAQQLLGLWKDTYNQSGETRRKATTFFMHAAKFSGVQIGHNWERDVAKISRQAPPARRDRPRQPRIPKQAGPRESTARPAETVDLDNDAGSLSISVEIDPLKLTEEDRDFVFDIVDSIRKYQDAHAKNIPSRASDEPDDTKN</sequence>
<evidence type="ECO:0000313" key="2">
    <source>
        <dbReference type="EMBL" id="MFC7343242.1"/>
    </source>
</evidence>
<keyword evidence="3" id="KW-1185">Reference proteome</keyword>
<accession>A0ABW2LLV2</accession>